<keyword evidence="1" id="KW-0472">Membrane</keyword>
<dbReference type="SUPFAM" id="SSF56219">
    <property type="entry name" value="DNase I-like"/>
    <property type="match status" value="1"/>
</dbReference>
<dbReference type="InterPro" id="IPR005135">
    <property type="entry name" value="Endo/exonuclease/phosphatase"/>
</dbReference>
<dbReference type="EMBL" id="JABWGV010000002">
    <property type="protein sequence ID" value="NVD44718.1"/>
    <property type="molecule type" value="Genomic_DNA"/>
</dbReference>
<evidence type="ECO:0000259" key="2">
    <source>
        <dbReference type="Pfam" id="PF03372"/>
    </source>
</evidence>
<feature type="transmembrane region" description="Helical" evidence="1">
    <location>
        <begin position="39"/>
        <end position="58"/>
    </location>
</feature>
<protein>
    <submittedName>
        <fullName evidence="3">Endonuclease/exonuclease/phosphatase family protein</fullName>
    </submittedName>
</protein>
<dbReference type="GO" id="GO:0004519">
    <property type="term" value="F:endonuclease activity"/>
    <property type="evidence" value="ECO:0007669"/>
    <property type="project" value="UniProtKB-KW"/>
</dbReference>
<dbReference type="GO" id="GO:0004527">
    <property type="term" value="F:exonuclease activity"/>
    <property type="evidence" value="ECO:0007669"/>
    <property type="project" value="UniProtKB-KW"/>
</dbReference>
<dbReference type="RefSeq" id="WP_176267023.1">
    <property type="nucleotide sequence ID" value="NZ_JABWGV010000002.1"/>
</dbReference>
<feature type="transmembrane region" description="Helical" evidence="1">
    <location>
        <begin position="6"/>
        <end position="27"/>
    </location>
</feature>
<keyword evidence="3" id="KW-0378">Hydrolase</keyword>
<keyword evidence="3" id="KW-0255">Endonuclease</keyword>
<dbReference type="InterPro" id="IPR036691">
    <property type="entry name" value="Endo/exonu/phosph_ase_sf"/>
</dbReference>
<keyword evidence="3" id="KW-0540">Nuclease</keyword>
<feature type="domain" description="Endonuclease/exonuclease/phosphatase" evidence="2">
    <location>
        <begin position="107"/>
        <end position="312"/>
    </location>
</feature>
<evidence type="ECO:0000313" key="4">
    <source>
        <dbReference type="Proteomes" id="UP000561438"/>
    </source>
</evidence>
<keyword evidence="1" id="KW-0812">Transmembrane</keyword>
<keyword evidence="1" id="KW-1133">Transmembrane helix</keyword>
<dbReference type="Proteomes" id="UP000561438">
    <property type="component" value="Unassembled WGS sequence"/>
</dbReference>
<organism evidence="3 4">
    <name type="scientific">Qipengyuania atrilutea</name>
    <dbReference type="NCBI Taxonomy" id="2744473"/>
    <lineage>
        <taxon>Bacteria</taxon>
        <taxon>Pseudomonadati</taxon>
        <taxon>Pseudomonadota</taxon>
        <taxon>Alphaproteobacteria</taxon>
        <taxon>Sphingomonadales</taxon>
        <taxon>Erythrobacteraceae</taxon>
        <taxon>Qipengyuania</taxon>
    </lineage>
</organism>
<accession>A0A850H491</accession>
<keyword evidence="4" id="KW-1185">Reference proteome</keyword>
<comment type="caution">
    <text evidence="3">The sequence shown here is derived from an EMBL/GenBank/DDBJ whole genome shotgun (WGS) entry which is preliminary data.</text>
</comment>
<sequence>MRSFSVLAKVLLAVAAVKLGLTLVSLIETNRGLVRILDFVREPSIYLSALLALIALFFAGKGRWIVIGIFALSAAINFARIWPYSALAPTEFPLPDDVDGMSCARALSLNVLEKNKQYDRVTQLIEREKPDILLLMETNARWVEALQPVLSQYGYLLTEPLDNRYGMTFATNLQVDEAQMVANTSANTPTLYATLRMEDGARFEMIGLHPRPPLPGESTESRDENISNAGARTLSGLDNVLVMGDFNDVPWSHTTSQFKAEGNYRDPRAGRGSFATFPADYVLLGWPLDQLFVKNDVRLESFAILEDVGSDHLPLVANVCVGLTQSERAAPQE</sequence>
<name>A0A850H491_9SPHN</name>
<evidence type="ECO:0000256" key="1">
    <source>
        <dbReference type="SAM" id="Phobius"/>
    </source>
</evidence>
<dbReference type="Pfam" id="PF03372">
    <property type="entry name" value="Exo_endo_phos"/>
    <property type="match status" value="1"/>
</dbReference>
<gene>
    <name evidence="3" type="ORF">HUV48_06755</name>
</gene>
<dbReference type="AlphaFoldDB" id="A0A850H491"/>
<feature type="transmembrane region" description="Helical" evidence="1">
    <location>
        <begin position="64"/>
        <end position="82"/>
    </location>
</feature>
<evidence type="ECO:0000313" key="3">
    <source>
        <dbReference type="EMBL" id="NVD44718.1"/>
    </source>
</evidence>
<proteinExistence type="predicted"/>
<keyword evidence="3" id="KW-0269">Exonuclease</keyword>
<reference evidence="3 4" key="1">
    <citation type="submission" date="2020-06" db="EMBL/GenBank/DDBJ databases">
        <title>Altererythrobacter sp. HHU K3-1.</title>
        <authorList>
            <person name="Zhang D."/>
            <person name="Xue H."/>
        </authorList>
    </citation>
    <scope>NUCLEOTIDE SEQUENCE [LARGE SCALE GENOMIC DNA]</scope>
    <source>
        <strain evidence="3 4">HHU K3-1</strain>
    </source>
</reference>
<dbReference type="Gene3D" id="3.60.10.10">
    <property type="entry name" value="Endonuclease/exonuclease/phosphatase"/>
    <property type="match status" value="1"/>
</dbReference>